<comment type="caution">
    <text evidence="2">The sequence shown here is derived from an EMBL/GenBank/DDBJ whole genome shotgun (WGS) entry which is preliminary data.</text>
</comment>
<dbReference type="InterPro" id="IPR043519">
    <property type="entry name" value="NT_sf"/>
</dbReference>
<keyword evidence="3" id="KW-1185">Reference proteome</keyword>
<reference evidence="2 3" key="1">
    <citation type="submission" date="2014-02" db="EMBL/GenBank/DDBJ databases">
        <title>Genome sequence of Paenibacillus darwinianus reveals adaptive mechanisms for survival in Antarctic soils.</title>
        <authorList>
            <person name="Dsouza M."/>
            <person name="Taylor M.W."/>
            <person name="Turner S.J."/>
            <person name="Aislabie J."/>
        </authorList>
    </citation>
    <scope>NUCLEOTIDE SEQUENCE [LARGE SCALE GENOMIC DNA]</scope>
    <source>
        <strain evidence="2 3">CE1</strain>
    </source>
</reference>
<dbReference type="SUPFAM" id="SSF81301">
    <property type="entry name" value="Nucleotidyltransferase"/>
    <property type="match status" value="1"/>
</dbReference>
<protein>
    <recommendedName>
        <fullName evidence="1">Polymerase nucleotidyl transferase domain-containing protein</fullName>
    </recommendedName>
</protein>
<evidence type="ECO:0000259" key="1">
    <source>
        <dbReference type="Pfam" id="PF01909"/>
    </source>
</evidence>
<dbReference type="RefSeq" id="WP_036584844.1">
    <property type="nucleotide sequence ID" value="NZ_KK082139.1"/>
</dbReference>
<dbReference type="Proteomes" id="UP000053750">
    <property type="component" value="Unassembled WGS sequence"/>
</dbReference>
<dbReference type="GO" id="GO:0016779">
    <property type="term" value="F:nucleotidyltransferase activity"/>
    <property type="evidence" value="ECO:0007669"/>
    <property type="project" value="InterPro"/>
</dbReference>
<dbReference type="InterPro" id="IPR002934">
    <property type="entry name" value="Polymerase_NTP_transf_dom"/>
</dbReference>
<dbReference type="EMBL" id="JFHU01000205">
    <property type="protein sequence ID" value="EXX85969.1"/>
    <property type="molecule type" value="Genomic_DNA"/>
</dbReference>
<organism evidence="2 3">
    <name type="scientific">Paenibacillus darwinianus</name>
    <dbReference type="NCBI Taxonomy" id="1380763"/>
    <lineage>
        <taxon>Bacteria</taxon>
        <taxon>Bacillati</taxon>
        <taxon>Bacillota</taxon>
        <taxon>Bacilli</taxon>
        <taxon>Bacillales</taxon>
        <taxon>Paenibacillaceae</taxon>
        <taxon>Paenibacillus</taxon>
    </lineage>
</organism>
<proteinExistence type="predicted"/>
<accession>A0A9W5W691</accession>
<evidence type="ECO:0000313" key="3">
    <source>
        <dbReference type="Proteomes" id="UP000053750"/>
    </source>
</evidence>
<evidence type="ECO:0000313" key="2">
    <source>
        <dbReference type="EMBL" id="EXX85969.1"/>
    </source>
</evidence>
<dbReference type="CDD" id="cd05403">
    <property type="entry name" value="NT_KNTase_like"/>
    <property type="match status" value="1"/>
</dbReference>
<sequence length="244" mass="27720">MKLAHEQVVRKYVNKYYPEARTVLLAGSAAQGRAGEGSDIDLVIFDESAEESIRCIDRKFATIFEVFLLSPKQFPYFLKEARKSGIPSIVRMCVEGVIVIDHGQAAAWIAQAKEVWLQGPYARPLEELDQYRYEITEHLEDFANSDCRAENLFVLNKISELLGLFLLRANKRWLGVGKWAYRALEEYNPAVARQFAEAMDCFYRSGSRSEIVEFVRAMLAPYGGKLRVGWIEGVSGNPEEPDEP</sequence>
<dbReference type="Gene3D" id="3.30.460.10">
    <property type="entry name" value="Beta Polymerase, domain 2"/>
    <property type="match status" value="1"/>
</dbReference>
<name>A0A9W5W691_9BACL</name>
<dbReference type="Pfam" id="PF01909">
    <property type="entry name" value="NTP_transf_2"/>
    <property type="match status" value="1"/>
</dbReference>
<gene>
    <name evidence="2" type="ORF">BG53_07325</name>
</gene>
<dbReference type="AlphaFoldDB" id="A0A9W5W691"/>
<feature type="domain" description="Polymerase nucleotidyl transferase" evidence="1">
    <location>
        <begin position="9"/>
        <end position="50"/>
    </location>
</feature>